<sequence>MVTVPIPIVAKGAANVDIGLKSFGVNSGIETIDGTGVAGKVTIVGDGSDNTFDFSNTAFVGNNIQINGYWGNDNITGNAANNVIIGGGGQDKLNGGNGSDNYLYTGYQSNEWNTFEGYDTITDTGTTGTDTIVAKGTGNVDIGLKSFGVNSGIETIDGTGVAGKVTIVGDGSDNTLDFSNTAFVGNNIEINGYWGNDNITGNAANNVIIGGGGQDKLNGGSGEDILIGGLGSDQLTGGEGPDRFIFNTVDEIGQGANQDNILDFNTGLDTIDISGIDANSLNAGNQSFTFIGASDFSSQAGQLRFYGGLLCGDTNGDSVSDFQLAIAGVYSLPVTNIVL</sequence>
<dbReference type="EMBL" id="SFBK01000237">
    <property type="protein sequence ID" value="TRU20349.1"/>
    <property type="molecule type" value="Genomic_DNA"/>
</dbReference>
<dbReference type="SUPFAM" id="SSF51120">
    <property type="entry name" value="beta-Roll"/>
    <property type="match status" value="2"/>
</dbReference>
<accession>A0A552DDP8</accession>
<dbReference type="AlphaFoldDB" id="A0A552DDP8"/>
<dbReference type="PRINTS" id="PR00313">
    <property type="entry name" value="CABNDNGRPT"/>
</dbReference>
<evidence type="ECO:0000313" key="1">
    <source>
        <dbReference type="EMBL" id="TRU20349.1"/>
    </source>
</evidence>
<dbReference type="PROSITE" id="PS00330">
    <property type="entry name" value="HEMOLYSIN_CALCIUM"/>
    <property type="match status" value="2"/>
</dbReference>
<dbReference type="GO" id="GO:0005509">
    <property type="term" value="F:calcium ion binding"/>
    <property type="evidence" value="ECO:0007669"/>
    <property type="project" value="InterPro"/>
</dbReference>
<dbReference type="Proteomes" id="UP000320551">
    <property type="component" value="Unassembled WGS sequence"/>
</dbReference>
<name>A0A552DDP8_MICAE</name>
<protein>
    <submittedName>
        <fullName evidence="1">Calcium-binding protein</fullName>
    </submittedName>
</protein>
<reference evidence="1 2" key="1">
    <citation type="submission" date="2019-01" db="EMBL/GenBank/DDBJ databases">
        <title>Coherence of Microcystis species and biogeography revealed through population genomics.</title>
        <authorList>
            <person name="Perez-Carrascal O.M."/>
            <person name="Terrat Y."/>
            <person name="Giani A."/>
            <person name="Fortin N."/>
            <person name="Tromas N."/>
            <person name="Shapiro B.J."/>
        </authorList>
    </citation>
    <scope>NUCLEOTIDE SEQUENCE [LARGE SCALE GENOMIC DNA]</scope>
    <source>
        <strain evidence="1">Ma_QC_B_20070730_S2</strain>
    </source>
</reference>
<gene>
    <name evidence="1" type="ORF">EWV80_17965</name>
</gene>
<evidence type="ECO:0000313" key="2">
    <source>
        <dbReference type="Proteomes" id="UP000320551"/>
    </source>
</evidence>
<dbReference type="InterPro" id="IPR011049">
    <property type="entry name" value="Serralysin-like_metalloprot_C"/>
</dbReference>
<dbReference type="Gene3D" id="2.150.10.10">
    <property type="entry name" value="Serralysin-like metalloprotease, C-terminal"/>
    <property type="match status" value="2"/>
</dbReference>
<dbReference type="Pfam" id="PF00353">
    <property type="entry name" value="HemolysinCabind"/>
    <property type="match status" value="2"/>
</dbReference>
<dbReference type="InterPro" id="IPR001343">
    <property type="entry name" value="Hemolysn_Ca-bd"/>
</dbReference>
<proteinExistence type="predicted"/>
<dbReference type="InterPro" id="IPR018511">
    <property type="entry name" value="Hemolysin-typ_Ca-bd_CS"/>
</dbReference>
<organism evidence="1 2">
    <name type="scientific">Microcystis aeruginosa Ma_QC_B_20070730_S2</name>
    <dbReference type="NCBI Taxonomy" id="2486256"/>
    <lineage>
        <taxon>Bacteria</taxon>
        <taxon>Bacillati</taxon>
        <taxon>Cyanobacteriota</taxon>
        <taxon>Cyanophyceae</taxon>
        <taxon>Oscillatoriophycideae</taxon>
        <taxon>Chroococcales</taxon>
        <taxon>Microcystaceae</taxon>
        <taxon>Microcystis</taxon>
    </lineage>
</organism>
<comment type="caution">
    <text evidence="1">The sequence shown here is derived from an EMBL/GenBank/DDBJ whole genome shotgun (WGS) entry which is preliminary data.</text>
</comment>